<dbReference type="Pfam" id="PF05532">
    <property type="entry name" value="CsbD"/>
    <property type="match status" value="1"/>
</dbReference>
<dbReference type="AlphaFoldDB" id="A0A239FZT5"/>
<proteinExistence type="inferred from homology"/>
<dbReference type="SUPFAM" id="SSF69047">
    <property type="entry name" value="Hypothetical protein YjbJ"/>
    <property type="match status" value="1"/>
</dbReference>
<dbReference type="RefSeq" id="WP_089244630.1">
    <property type="nucleotide sequence ID" value="NZ_FZPH01000001.1"/>
</dbReference>
<feature type="region of interest" description="Disordered" evidence="2">
    <location>
        <begin position="1"/>
        <end position="64"/>
    </location>
</feature>
<organism evidence="4 5">
    <name type="scientific">Asanoa hainanensis</name>
    <dbReference type="NCBI Taxonomy" id="560556"/>
    <lineage>
        <taxon>Bacteria</taxon>
        <taxon>Bacillati</taxon>
        <taxon>Actinomycetota</taxon>
        <taxon>Actinomycetes</taxon>
        <taxon>Micromonosporales</taxon>
        <taxon>Micromonosporaceae</taxon>
        <taxon>Asanoa</taxon>
    </lineage>
</organism>
<feature type="compositionally biased region" description="Basic and acidic residues" evidence="2">
    <location>
        <begin position="1"/>
        <end position="37"/>
    </location>
</feature>
<evidence type="ECO:0000256" key="2">
    <source>
        <dbReference type="SAM" id="MobiDB-lite"/>
    </source>
</evidence>
<protein>
    <submittedName>
        <fullName evidence="4">CsbD-like</fullName>
    </submittedName>
</protein>
<dbReference type="Gene3D" id="1.10.1470.10">
    <property type="entry name" value="YjbJ"/>
    <property type="match status" value="1"/>
</dbReference>
<keyword evidence="5" id="KW-1185">Reference proteome</keyword>
<dbReference type="EMBL" id="FZPH01000001">
    <property type="protein sequence ID" value="SNS62290.1"/>
    <property type="molecule type" value="Genomic_DNA"/>
</dbReference>
<evidence type="ECO:0000256" key="1">
    <source>
        <dbReference type="ARBA" id="ARBA00009129"/>
    </source>
</evidence>
<feature type="domain" description="CsbD-like" evidence="3">
    <location>
        <begin position="5"/>
        <end position="56"/>
    </location>
</feature>
<evidence type="ECO:0000259" key="3">
    <source>
        <dbReference type="Pfam" id="PF05532"/>
    </source>
</evidence>
<feature type="compositionally biased region" description="Basic and acidic residues" evidence="2">
    <location>
        <begin position="46"/>
        <end position="64"/>
    </location>
</feature>
<evidence type="ECO:0000313" key="4">
    <source>
        <dbReference type="EMBL" id="SNS62290.1"/>
    </source>
</evidence>
<gene>
    <name evidence="4" type="ORF">SAMN05421812_101154</name>
</gene>
<sequence length="64" mass="7034">MSFTDKVRNKVEELKGGAKEKYGDATDDERLQAEGRADQTGAHAKQAGEHVKDAGRDIKNAFDK</sequence>
<name>A0A239FZT5_9ACTN</name>
<accession>A0A239FZT5</accession>
<evidence type="ECO:0000313" key="5">
    <source>
        <dbReference type="Proteomes" id="UP000198362"/>
    </source>
</evidence>
<comment type="similarity">
    <text evidence="1">Belongs to the UPF0337 (CsbD) family.</text>
</comment>
<dbReference type="OrthoDB" id="2143260at2"/>
<dbReference type="InterPro" id="IPR008462">
    <property type="entry name" value="CsbD"/>
</dbReference>
<dbReference type="InterPro" id="IPR036629">
    <property type="entry name" value="YjbJ_sf"/>
</dbReference>
<reference evidence="4 5" key="1">
    <citation type="submission" date="2017-06" db="EMBL/GenBank/DDBJ databases">
        <authorList>
            <person name="Kim H.J."/>
            <person name="Triplett B.A."/>
        </authorList>
    </citation>
    <scope>NUCLEOTIDE SEQUENCE [LARGE SCALE GENOMIC DNA]</scope>
    <source>
        <strain evidence="4 5">CGMCC 4.5593</strain>
    </source>
</reference>
<dbReference type="Proteomes" id="UP000198362">
    <property type="component" value="Unassembled WGS sequence"/>
</dbReference>